<gene>
    <name evidence="8" type="ORF">SAMN05216214_1079</name>
</gene>
<evidence type="ECO:0000256" key="2">
    <source>
        <dbReference type="ARBA" id="ARBA00022729"/>
    </source>
</evidence>
<keyword evidence="5" id="KW-0449">Lipoprotein</keyword>
<keyword evidence="2 6" id="KW-0732">Signal</keyword>
<accession>A0A1H7LFQ6</accession>
<reference evidence="8 9" key="1">
    <citation type="submission" date="2016-10" db="EMBL/GenBank/DDBJ databases">
        <authorList>
            <person name="de Groot N.N."/>
        </authorList>
    </citation>
    <scope>NUCLEOTIDE SEQUENCE [LARGE SCALE GENOMIC DNA]</scope>
    <source>
        <strain evidence="8 9">JCM 19513</strain>
    </source>
</reference>
<feature type="chain" id="PRO_5010267543" description="Lipoprotein YgdI/YgdR-like SH3-like domain-containing protein" evidence="6">
    <location>
        <begin position="19"/>
        <end position="74"/>
    </location>
</feature>
<evidence type="ECO:0000256" key="1">
    <source>
        <dbReference type="ARBA" id="ARBA00022475"/>
    </source>
</evidence>
<organism evidence="8 9">
    <name type="scientific">Atopomonas hussainii</name>
    <dbReference type="NCBI Taxonomy" id="1429083"/>
    <lineage>
        <taxon>Bacteria</taxon>
        <taxon>Pseudomonadati</taxon>
        <taxon>Pseudomonadota</taxon>
        <taxon>Gammaproteobacteria</taxon>
        <taxon>Pseudomonadales</taxon>
        <taxon>Pseudomonadaceae</taxon>
        <taxon>Atopomonas</taxon>
    </lineage>
</organism>
<dbReference type="RefSeq" id="WP_071873013.1">
    <property type="nucleotide sequence ID" value="NZ_FOAS01000007.1"/>
</dbReference>
<name>A0A1H7LFQ6_9GAMM</name>
<protein>
    <recommendedName>
        <fullName evidence="7">Lipoprotein YgdI/YgdR-like SH3-like domain-containing protein</fullName>
    </recommendedName>
</protein>
<sequence>MRRILPLTALLAAATLLAGCSSPYVMTTKSGNAIMTQGKPKLDEDTNTLKYEDSEGREGQIRAEEVNQIIQCGD</sequence>
<dbReference type="PANTHER" id="PTHR37011">
    <property type="entry name" value="POT FAMILY PEPTIDE TRANSPORT PROTEIN-RELATED"/>
    <property type="match status" value="1"/>
</dbReference>
<dbReference type="NCBIfam" id="NF033216">
    <property type="entry name" value="lipo_YgdI_YgdR"/>
    <property type="match status" value="1"/>
</dbReference>
<keyword evidence="4" id="KW-0564">Palmitate</keyword>
<dbReference type="SUPFAM" id="SSF50182">
    <property type="entry name" value="Sm-like ribonucleoproteins"/>
    <property type="match status" value="1"/>
</dbReference>
<keyword evidence="1" id="KW-1003">Cell membrane</keyword>
<feature type="signal peptide" evidence="6">
    <location>
        <begin position="1"/>
        <end position="18"/>
    </location>
</feature>
<evidence type="ECO:0000313" key="9">
    <source>
        <dbReference type="Proteomes" id="UP000185766"/>
    </source>
</evidence>
<dbReference type="Gene3D" id="2.30.30.100">
    <property type="match status" value="1"/>
</dbReference>
<dbReference type="PROSITE" id="PS51257">
    <property type="entry name" value="PROKAR_LIPOPROTEIN"/>
    <property type="match status" value="1"/>
</dbReference>
<feature type="domain" description="Lipoprotein YgdI/YgdR-like SH3-like" evidence="7">
    <location>
        <begin position="23"/>
        <end position="70"/>
    </location>
</feature>
<evidence type="ECO:0000256" key="6">
    <source>
        <dbReference type="SAM" id="SignalP"/>
    </source>
</evidence>
<dbReference type="PANTHER" id="PTHR37011:SF1">
    <property type="entry name" value="POT FAMILY PEPTIDE TRANSPORT PROTEIN"/>
    <property type="match status" value="1"/>
</dbReference>
<evidence type="ECO:0000256" key="3">
    <source>
        <dbReference type="ARBA" id="ARBA00023136"/>
    </source>
</evidence>
<dbReference type="AlphaFoldDB" id="A0A1H7LFQ6"/>
<keyword evidence="9" id="KW-1185">Reference proteome</keyword>
<evidence type="ECO:0000259" key="7">
    <source>
        <dbReference type="Pfam" id="PF06004"/>
    </source>
</evidence>
<proteinExistence type="predicted"/>
<evidence type="ECO:0000256" key="5">
    <source>
        <dbReference type="ARBA" id="ARBA00023288"/>
    </source>
</evidence>
<dbReference type="Pfam" id="PF06004">
    <property type="entry name" value="DUF903"/>
    <property type="match status" value="1"/>
</dbReference>
<dbReference type="EMBL" id="FOAS01000007">
    <property type="protein sequence ID" value="SEK97821.1"/>
    <property type="molecule type" value="Genomic_DNA"/>
</dbReference>
<dbReference type="InterPro" id="IPR010920">
    <property type="entry name" value="LSM_dom_sf"/>
</dbReference>
<evidence type="ECO:0000313" key="8">
    <source>
        <dbReference type="EMBL" id="SEK97821.1"/>
    </source>
</evidence>
<dbReference type="OrthoDB" id="6520455at2"/>
<dbReference type="STRING" id="1429083.GCA_001885685_00429"/>
<dbReference type="Proteomes" id="UP000185766">
    <property type="component" value="Unassembled WGS sequence"/>
</dbReference>
<evidence type="ECO:0000256" key="4">
    <source>
        <dbReference type="ARBA" id="ARBA00023139"/>
    </source>
</evidence>
<dbReference type="InterPro" id="IPR010305">
    <property type="entry name" value="YgdI/YgdR-like"/>
</dbReference>
<keyword evidence="3" id="KW-0472">Membrane</keyword>
<dbReference type="InterPro" id="IPR047807">
    <property type="entry name" value="YgdI/YgdR-like_SH3-like"/>
</dbReference>